<dbReference type="STRING" id="62101.AB835_02470"/>
<dbReference type="SUPFAM" id="SSF109854">
    <property type="entry name" value="DinB/YfiT-like putative metalloenzymes"/>
    <property type="match status" value="1"/>
</dbReference>
<evidence type="ECO:0000313" key="4">
    <source>
        <dbReference type="Proteomes" id="UP000242502"/>
    </source>
</evidence>
<accession>A0A1D2QSP4</accession>
<dbReference type="InterPro" id="IPR034660">
    <property type="entry name" value="DinB/YfiT-like"/>
</dbReference>
<keyword evidence="2" id="KW-0479">Metal-binding</keyword>
<name>A0A1D2QSP4_9GAMM</name>
<evidence type="ECO:0000256" key="2">
    <source>
        <dbReference type="ARBA" id="ARBA00022723"/>
    </source>
</evidence>
<dbReference type="Pfam" id="PF05163">
    <property type="entry name" value="DinB"/>
    <property type="match status" value="1"/>
</dbReference>
<evidence type="ECO:0000256" key="1">
    <source>
        <dbReference type="ARBA" id="ARBA00008635"/>
    </source>
</evidence>
<organism evidence="3 4">
    <name type="scientific">Candidatus Endobugula sertula</name>
    <name type="common">Bugula neritina bacterial symbiont</name>
    <dbReference type="NCBI Taxonomy" id="62101"/>
    <lineage>
        <taxon>Bacteria</taxon>
        <taxon>Pseudomonadati</taxon>
        <taxon>Pseudomonadota</taxon>
        <taxon>Gammaproteobacteria</taxon>
        <taxon>Cellvibrionales</taxon>
        <taxon>Cellvibrionaceae</taxon>
        <taxon>Candidatus Endobugula</taxon>
    </lineage>
</organism>
<gene>
    <name evidence="3" type="ORF">AB835_02470</name>
</gene>
<proteinExistence type="inferred from homology"/>
<dbReference type="Proteomes" id="UP000242502">
    <property type="component" value="Unassembled WGS sequence"/>
</dbReference>
<evidence type="ECO:0000313" key="3">
    <source>
        <dbReference type="EMBL" id="ODS24612.1"/>
    </source>
</evidence>
<sequence>MPKGITDNNTQPAYEKSTRQYNNTWEFLLSALLTDLSDLIHCNLKTLANGAKTIQSLPADQYNYIEKPYFESCPGKHMRHILDHYLCFIRDLNSGVINYEQRDRDHQLESDQGYALTIIQRICSFLQQLCQNNTQDRSVRILLCNDVTLPQGETTKSSIRRELQFLQGHTVHHFALIATMLRFYGLEVPRDFSIAPSTLVHEETVKHSA</sequence>
<dbReference type="Gene3D" id="1.20.120.450">
    <property type="entry name" value="dinb family like domain"/>
    <property type="match status" value="1"/>
</dbReference>
<comment type="caution">
    <text evidence="3">The sequence shown here is derived from an EMBL/GenBank/DDBJ whole genome shotgun (WGS) entry which is preliminary data.</text>
</comment>
<comment type="similarity">
    <text evidence="1">Belongs to the DinB family.</text>
</comment>
<dbReference type="PANTHER" id="PTHR39473">
    <property type="match status" value="1"/>
</dbReference>
<protein>
    <recommendedName>
        <fullName evidence="5">DinB-like domain-containing protein</fullName>
    </recommendedName>
</protein>
<evidence type="ECO:0008006" key="5">
    <source>
        <dbReference type="Google" id="ProtNLM"/>
    </source>
</evidence>
<dbReference type="InterPro" id="IPR007837">
    <property type="entry name" value="DinB"/>
</dbReference>
<dbReference type="EMBL" id="MDLC01000006">
    <property type="protein sequence ID" value="ODS24612.1"/>
    <property type="molecule type" value="Genomic_DNA"/>
</dbReference>
<dbReference type="PANTHER" id="PTHR39473:SF1">
    <property type="entry name" value="DINB-LIKE DOMAIN-CONTAINING PROTEIN"/>
    <property type="match status" value="1"/>
</dbReference>
<dbReference type="GO" id="GO:0046872">
    <property type="term" value="F:metal ion binding"/>
    <property type="evidence" value="ECO:0007669"/>
    <property type="project" value="UniProtKB-KW"/>
</dbReference>
<dbReference type="AlphaFoldDB" id="A0A1D2QSP4"/>
<reference evidence="3 4" key="1">
    <citation type="journal article" date="2016" name="Appl. Environ. Microbiol.">
        <title>Lack of Overt Genome Reduction in the Bryostatin-Producing Bryozoan Symbiont "Candidatus Endobugula sertula".</title>
        <authorList>
            <person name="Miller I.J."/>
            <person name="Vanee N."/>
            <person name="Fong S.S."/>
            <person name="Lim-Fong G.E."/>
            <person name="Kwan J.C."/>
        </authorList>
    </citation>
    <scope>NUCLEOTIDE SEQUENCE [LARGE SCALE GENOMIC DNA]</scope>
    <source>
        <strain evidence="3">AB1-4</strain>
    </source>
</reference>